<dbReference type="SMART" id="SM00906">
    <property type="entry name" value="Fungal_trans"/>
    <property type="match status" value="1"/>
</dbReference>
<dbReference type="GO" id="GO:0000981">
    <property type="term" value="F:DNA-binding transcription factor activity, RNA polymerase II-specific"/>
    <property type="evidence" value="ECO:0007669"/>
    <property type="project" value="InterPro"/>
</dbReference>
<dbReference type="Proteomes" id="UP000321331">
    <property type="component" value="Unassembled WGS sequence"/>
</dbReference>
<evidence type="ECO:0000313" key="7">
    <source>
        <dbReference type="Proteomes" id="UP000321331"/>
    </source>
</evidence>
<dbReference type="PANTHER" id="PTHR47424">
    <property type="entry name" value="REGULATORY PROTEIN GAL4"/>
    <property type="match status" value="1"/>
</dbReference>
<gene>
    <name evidence="6" type="ORF">FocTR4_00016321</name>
</gene>
<dbReference type="AlphaFoldDB" id="A0A5C6SC54"/>
<dbReference type="GO" id="GO:0006351">
    <property type="term" value="P:DNA-templated transcription"/>
    <property type="evidence" value="ECO:0007669"/>
    <property type="project" value="InterPro"/>
</dbReference>
<dbReference type="InterPro" id="IPR036864">
    <property type="entry name" value="Zn2-C6_fun-type_DNA-bd_sf"/>
</dbReference>
<comment type="caution">
    <text evidence="6">The sequence shown here is derived from an EMBL/GenBank/DDBJ whole genome shotgun (WGS) entry which is preliminary data.</text>
</comment>
<sequence length="740" mass="83420">QITDKPSALQGQAAEVPLPVNLHNLASEPWIQHPRLDVAAVDALPKRTENVRLERKCDRCKARKSKCIESSPGICQRCEAGQLSCRFDRDRLSPRQSQSPMPAGDATITAVAASSQTGATPQENISIESHQTEGILWPRFLTRLREAFSLDPISGPEEQDMVNLQANITRPNNPSLAEQVRLKKIVDSFPPRSIAEFLVHVCIRRGTDVFFYFDQSQLIHEIEQFYTNQTCPLRFDPSFICLALTIFALGSHWTPLERPGHSRIDEHDPGRLFFEQAKVLVPDIIELPGLRSIQVCLILGVYLMPQNAVGSSYVYTGMALRKALAFDLHQDLDDQAMDAREREVRRRLWWSIYSLERCSTIKLNRPRSVAPEIITVPLPTVMPEFDDSQKFNNVLLQIAFARLISILDRVADWESTVTSDSGRADTSSLENQLREWKDSLPGDFDLETIPPQDSRYRAVFHIWLNYYYAWIVMGKMSLITLVRMTLRRHLGDNPEPCNIDEKAEKLSKSCAKASKKLLQLFEDLNQTGYTTRFSFTDFQGCSIATIVTLIAGILDRDPGYERRVRFGLDFLRRMATGNPNAQVGVRFVEALRSISNEAWSKLSRSGQPPANVTDEGLQSSAYNEWAEWLSNQEQSQNSNNNEAIGEGALGADQNTQVPPGADAEFWSTGPEVMEWSSRTDAVLEPLMSRLPVPQLQAGDQLDPFETYRLSTTYNDDQPFLMGLTGFDVLDFAGYPPDMAP</sequence>
<evidence type="ECO:0000313" key="6">
    <source>
        <dbReference type="EMBL" id="TXB95448.1"/>
    </source>
</evidence>
<keyword evidence="2" id="KW-0805">Transcription regulation</keyword>
<organism evidence="6 7">
    <name type="scientific">Fusarium oxysporum f. sp. cubense</name>
    <dbReference type="NCBI Taxonomy" id="61366"/>
    <lineage>
        <taxon>Eukaryota</taxon>
        <taxon>Fungi</taxon>
        <taxon>Dikarya</taxon>
        <taxon>Ascomycota</taxon>
        <taxon>Pezizomycotina</taxon>
        <taxon>Sordariomycetes</taxon>
        <taxon>Hypocreomycetidae</taxon>
        <taxon>Hypocreales</taxon>
        <taxon>Nectriaceae</taxon>
        <taxon>Fusarium</taxon>
        <taxon>Fusarium oxysporum species complex</taxon>
    </lineage>
</organism>
<dbReference type="CDD" id="cd12148">
    <property type="entry name" value="fungal_TF_MHR"/>
    <property type="match status" value="1"/>
</dbReference>
<evidence type="ECO:0000256" key="2">
    <source>
        <dbReference type="ARBA" id="ARBA00023015"/>
    </source>
</evidence>
<proteinExistence type="predicted"/>
<dbReference type="EMBL" id="VMNF01000015">
    <property type="protein sequence ID" value="TXB95448.1"/>
    <property type="molecule type" value="Genomic_DNA"/>
</dbReference>
<dbReference type="InterPro" id="IPR007219">
    <property type="entry name" value="XnlR_reg_dom"/>
</dbReference>
<reference evidence="6 7" key="1">
    <citation type="submission" date="2019-07" db="EMBL/GenBank/DDBJ databases">
        <title>The First High-Quality Draft Genome Sequence of the Causal Agent of the Current Panama Disease Epidemic.</title>
        <authorList>
            <person name="Warmington R.J."/>
            <person name="Kay W."/>
            <person name="Jeffries A."/>
            <person name="Bebber D."/>
            <person name="Moore K."/>
            <person name="Studholme D.J."/>
        </authorList>
    </citation>
    <scope>NUCLEOTIDE SEQUENCE [LARGE SCALE GENOMIC DNA]</scope>
    <source>
        <strain evidence="6 7">TR4</strain>
    </source>
</reference>
<name>A0A5C6SC54_FUSOC</name>
<keyword evidence="1" id="KW-0479">Metal-binding</keyword>
<keyword evidence="3" id="KW-0804">Transcription</keyword>
<dbReference type="PANTHER" id="PTHR47424:SF6">
    <property type="entry name" value="PROLINE UTILIZATION TRANS-ACTIVATOR"/>
    <property type="match status" value="1"/>
</dbReference>
<dbReference type="SUPFAM" id="SSF57701">
    <property type="entry name" value="Zn2/Cys6 DNA-binding domain"/>
    <property type="match status" value="1"/>
</dbReference>
<keyword evidence="4" id="KW-0539">Nucleus</keyword>
<evidence type="ECO:0000256" key="3">
    <source>
        <dbReference type="ARBA" id="ARBA00023163"/>
    </source>
</evidence>
<evidence type="ECO:0000259" key="5">
    <source>
        <dbReference type="PROSITE" id="PS50048"/>
    </source>
</evidence>
<dbReference type="Pfam" id="PF04082">
    <property type="entry name" value="Fungal_trans"/>
    <property type="match status" value="1"/>
</dbReference>
<dbReference type="Gene3D" id="4.10.240.10">
    <property type="entry name" value="Zn(2)-C6 fungal-type DNA-binding domain"/>
    <property type="match status" value="1"/>
</dbReference>
<dbReference type="SMART" id="SM00066">
    <property type="entry name" value="GAL4"/>
    <property type="match status" value="1"/>
</dbReference>
<dbReference type="InterPro" id="IPR051127">
    <property type="entry name" value="Fungal_SecMet_Regulators"/>
</dbReference>
<dbReference type="InterPro" id="IPR001138">
    <property type="entry name" value="Zn2Cys6_DnaBD"/>
</dbReference>
<dbReference type="GO" id="GO:0008270">
    <property type="term" value="F:zinc ion binding"/>
    <property type="evidence" value="ECO:0007669"/>
    <property type="project" value="InterPro"/>
</dbReference>
<dbReference type="CDD" id="cd00067">
    <property type="entry name" value="GAL4"/>
    <property type="match status" value="1"/>
</dbReference>
<dbReference type="GO" id="GO:0003677">
    <property type="term" value="F:DNA binding"/>
    <property type="evidence" value="ECO:0007669"/>
    <property type="project" value="InterPro"/>
</dbReference>
<dbReference type="PROSITE" id="PS50048">
    <property type="entry name" value="ZN2_CY6_FUNGAL_2"/>
    <property type="match status" value="1"/>
</dbReference>
<evidence type="ECO:0000256" key="1">
    <source>
        <dbReference type="ARBA" id="ARBA00022723"/>
    </source>
</evidence>
<protein>
    <recommendedName>
        <fullName evidence="5">Zn(2)-C6 fungal-type domain-containing protein</fullName>
    </recommendedName>
</protein>
<feature type="domain" description="Zn(2)-C6 fungal-type" evidence="5">
    <location>
        <begin position="56"/>
        <end position="87"/>
    </location>
</feature>
<accession>A0A5C6SC54</accession>
<evidence type="ECO:0000256" key="4">
    <source>
        <dbReference type="ARBA" id="ARBA00023242"/>
    </source>
</evidence>
<feature type="non-terminal residue" evidence="6">
    <location>
        <position position="1"/>
    </location>
</feature>